<keyword evidence="1" id="KW-0677">Repeat</keyword>
<evidence type="ECO:0000256" key="1">
    <source>
        <dbReference type="ARBA" id="ARBA00022737"/>
    </source>
</evidence>
<dbReference type="SUPFAM" id="SSF48403">
    <property type="entry name" value="Ankyrin repeat"/>
    <property type="match status" value="1"/>
</dbReference>
<dbReference type="Pfam" id="PF12796">
    <property type="entry name" value="Ank_2"/>
    <property type="match status" value="1"/>
</dbReference>
<reference evidence="4" key="1">
    <citation type="submission" date="2018-05" db="EMBL/GenBank/DDBJ databases">
        <authorList>
            <person name="Lanie J.A."/>
            <person name="Ng W.-L."/>
            <person name="Kazmierczak K.M."/>
            <person name="Andrzejewski T.M."/>
            <person name="Davidsen T.M."/>
            <person name="Wayne K.J."/>
            <person name="Tettelin H."/>
            <person name="Glass J.I."/>
            <person name="Rusch D."/>
            <person name="Podicherti R."/>
            <person name="Tsui H.-C.T."/>
            <person name="Winkler M.E."/>
        </authorList>
    </citation>
    <scope>NUCLEOTIDE SEQUENCE</scope>
</reference>
<dbReference type="Gene3D" id="1.25.40.20">
    <property type="entry name" value="Ankyrin repeat-containing domain"/>
    <property type="match status" value="2"/>
</dbReference>
<evidence type="ECO:0000256" key="3">
    <source>
        <dbReference type="SAM" id="MobiDB-lite"/>
    </source>
</evidence>
<sequence length="511" mass="57405">MGDLHILARNGNIKGIKAALKNKRAFLSLDEDLGWSPLHYASNRSKAKAVQVILEGGISPNIKSQPPKNKKQNDWNLALEENGDQKVSAVYPMDVAEGPNRIKILANFKKKGGKFYGNEMTLHQAVQMEDVDEIESLAEDESVKINGRDNRGWMPLHYAVELGNKEICEILFEHKANPNGSCHDGQLNPYEIASDNGNEEFLDYLKLKGCKKNLNRNYKKQPSITSTVQVGSNQPKEHKSMEFQDSKKAPTSLWGKMTESKSDRQAREKASKKEHEERNSRIQEAADEAKKEEERLKRSRVIKWKWGEDPFTCKGDSITYDSPCESYTYFMDIVGYSKKSTPMQKKVMDDLIAIVKGTQGYQQAQRQGKLIILPTGDGMALVFFNSVHAAFKCAVDVGKKCYKSKDIGLRNGLYTGPVVPVRDINNNPNVSGHGINMAQRCMDAGDNDHILISNGVYMNVSEMDIPGLKFEDWGPVIVKHGSTVHLHTAYGPSFGRTEFPDWRGTKKAEYK</sequence>
<evidence type="ECO:0000313" key="4">
    <source>
        <dbReference type="EMBL" id="SVA84590.1"/>
    </source>
</evidence>
<dbReference type="InterPro" id="IPR002110">
    <property type="entry name" value="Ankyrin_rpt"/>
</dbReference>
<feature type="region of interest" description="Disordered" evidence="3">
    <location>
        <begin position="221"/>
        <end position="294"/>
    </location>
</feature>
<feature type="compositionally biased region" description="Basic and acidic residues" evidence="3">
    <location>
        <begin position="235"/>
        <end position="248"/>
    </location>
</feature>
<feature type="compositionally biased region" description="Polar residues" evidence="3">
    <location>
        <begin position="221"/>
        <end position="234"/>
    </location>
</feature>
<feature type="compositionally biased region" description="Basic and acidic residues" evidence="3">
    <location>
        <begin position="258"/>
        <end position="281"/>
    </location>
</feature>
<accession>A0A381Z5T1</accession>
<dbReference type="PROSITE" id="PS50297">
    <property type="entry name" value="ANK_REP_REGION"/>
    <property type="match status" value="2"/>
</dbReference>
<dbReference type="InterPro" id="IPR029787">
    <property type="entry name" value="Nucleotide_cyclase"/>
</dbReference>
<name>A0A381Z5T1_9ZZZZ</name>
<proteinExistence type="predicted"/>
<dbReference type="Pfam" id="PF00023">
    <property type="entry name" value="Ank"/>
    <property type="match status" value="1"/>
</dbReference>
<dbReference type="SUPFAM" id="SSF55073">
    <property type="entry name" value="Nucleotide cyclase"/>
    <property type="match status" value="1"/>
</dbReference>
<organism evidence="4">
    <name type="scientific">marine metagenome</name>
    <dbReference type="NCBI Taxonomy" id="408172"/>
    <lineage>
        <taxon>unclassified sequences</taxon>
        <taxon>metagenomes</taxon>
        <taxon>ecological metagenomes</taxon>
    </lineage>
</organism>
<dbReference type="EMBL" id="UINC01020053">
    <property type="protein sequence ID" value="SVA84590.1"/>
    <property type="molecule type" value="Genomic_DNA"/>
</dbReference>
<gene>
    <name evidence="4" type="ORF">METZ01_LOCUS137444</name>
</gene>
<dbReference type="AlphaFoldDB" id="A0A381Z5T1"/>
<dbReference type="PROSITE" id="PS50088">
    <property type="entry name" value="ANK_REPEAT"/>
    <property type="match status" value="2"/>
</dbReference>
<dbReference type="SMART" id="SM00248">
    <property type="entry name" value="ANK"/>
    <property type="match status" value="3"/>
</dbReference>
<keyword evidence="2" id="KW-0040">ANK repeat</keyword>
<dbReference type="InterPro" id="IPR036770">
    <property type="entry name" value="Ankyrin_rpt-contain_sf"/>
</dbReference>
<evidence type="ECO:0000256" key="2">
    <source>
        <dbReference type="ARBA" id="ARBA00023043"/>
    </source>
</evidence>
<dbReference type="PANTHER" id="PTHR24198">
    <property type="entry name" value="ANKYRIN REPEAT AND PROTEIN KINASE DOMAIN-CONTAINING PROTEIN"/>
    <property type="match status" value="1"/>
</dbReference>
<dbReference type="Gene3D" id="3.30.70.1230">
    <property type="entry name" value="Nucleotide cyclase"/>
    <property type="match status" value="1"/>
</dbReference>
<dbReference type="PANTHER" id="PTHR24198:SF165">
    <property type="entry name" value="ANKYRIN REPEAT-CONTAINING PROTEIN-RELATED"/>
    <property type="match status" value="1"/>
</dbReference>
<protein>
    <submittedName>
        <fullName evidence="4">Uncharacterized protein</fullName>
    </submittedName>
</protein>